<protein>
    <recommendedName>
        <fullName evidence="4">DUF1648 domain-containing protein</fullName>
    </recommendedName>
</protein>
<feature type="transmembrane region" description="Helical" evidence="1">
    <location>
        <begin position="20"/>
        <end position="42"/>
    </location>
</feature>
<evidence type="ECO:0000256" key="1">
    <source>
        <dbReference type="SAM" id="Phobius"/>
    </source>
</evidence>
<evidence type="ECO:0008006" key="4">
    <source>
        <dbReference type="Google" id="ProtNLM"/>
    </source>
</evidence>
<dbReference type="AlphaFoldDB" id="A0A8H9LLV8"/>
<evidence type="ECO:0000313" key="2">
    <source>
        <dbReference type="EMBL" id="GGU71605.1"/>
    </source>
</evidence>
<comment type="caution">
    <text evidence="2">The sequence shown here is derived from an EMBL/GenBank/DDBJ whole genome shotgun (WGS) entry which is preliminary data.</text>
</comment>
<evidence type="ECO:0000313" key="3">
    <source>
        <dbReference type="Proteomes" id="UP000610124"/>
    </source>
</evidence>
<keyword evidence="1" id="KW-0472">Membrane</keyword>
<feature type="transmembrane region" description="Helical" evidence="1">
    <location>
        <begin position="206"/>
        <end position="226"/>
    </location>
</feature>
<accession>A0A8H9LLV8</accession>
<gene>
    <name evidence="2" type="ORF">GCM10010502_24290</name>
</gene>
<keyword evidence="1" id="KW-1133">Transmembrane helix</keyword>
<feature type="transmembrane region" description="Helical" evidence="1">
    <location>
        <begin position="63"/>
        <end position="89"/>
    </location>
</feature>
<organism evidence="2 3">
    <name type="scientific">Kitasatospora aureofaciens</name>
    <name type="common">Streptomyces aureofaciens</name>
    <dbReference type="NCBI Taxonomy" id="1894"/>
    <lineage>
        <taxon>Bacteria</taxon>
        <taxon>Bacillati</taxon>
        <taxon>Actinomycetota</taxon>
        <taxon>Actinomycetes</taxon>
        <taxon>Kitasatosporales</taxon>
        <taxon>Streptomycetaceae</taxon>
        <taxon>Kitasatospora</taxon>
    </lineage>
</organism>
<reference evidence="2" key="1">
    <citation type="journal article" date="2014" name="Int. J. Syst. Evol. Microbiol.">
        <title>Complete genome sequence of Corynebacterium casei LMG S-19264T (=DSM 44701T), isolated from a smear-ripened cheese.</title>
        <authorList>
            <consortium name="US DOE Joint Genome Institute (JGI-PGF)"/>
            <person name="Walter F."/>
            <person name="Albersmeier A."/>
            <person name="Kalinowski J."/>
            <person name="Ruckert C."/>
        </authorList>
    </citation>
    <scope>NUCLEOTIDE SEQUENCE</scope>
    <source>
        <strain evidence="2">JCM 4434</strain>
    </source>
</reference>
<reference evidence="2" key="2">
    <citation type="submission" date="2020-09" db="EMBL/GenBank/DDBJ databases">
        <authorList>
            <person name="Sun Q."/>
            <person name="Ohkuma M."/>
        </authorList>
    </citation>
    <scope>NUCLEOTIDE SEQUENCE</scope>
    <source>
        <strain evidence="2">JCM 4434</strain>
    </source>
</reference>
<dbReference type="Proteomes" id="UP000610124">
    <property type="component" value="Unassembled WGS sequence"/>
</dbReference>
<dbReference type="EMBL" id="BMUB01000004">
    <property type="protein sequence ID" value="GGU71605.1"/>
    <property type="molecule type" value="Genomic_DNA"/>
</dbReference>
<feature type="transmembrane region" description="Helical" evidence="1">
    <location>
        <begin position="101"/>
        <end position="121"/>
    </location>
</feature>
<feature type="transmembrane region" description="Helical" evidence="1">
    <location>
        <begin position="238"/>
        <end position="256"/>
    </location>
</feature>
<sequence>MTDEEPAKGPVPEGPVHRGALWGAVVWTLGVAALLVALPMSARDRLPDRVATHWSGSRPDGSMPLTTAALFPAVIWLLVAAVLAVALRFRPGRARGLAGPVLAATGVLLSGAQASIVRANLDRARWQDAAPMGVEVVLIVVAAGLAGALAWLATRRPADTSAFTGITGITGVTGTAGAQATRIGAPVLVPGAGERLVWLSQASNHWLQALSSVLGLLSVPGVMLAASGRTGSVDWRAVTFFGLGAVVALLCSSVRVRVTEAGLHIGFGPFGWPARRLAPAELVSARVEQLTAREAGGWGYRVHRGGSVVFLRRGACLVVRTRRGRDFAVSVDDAERGAALLNALIARTAGAAEH</sequence>
<feature type="transmembrane region" description="Helical" evidence="1">
    <location>
        <begin position="133"/>
        <end position="153"/>
    </location>
</feature>
<keyword evidence="1" id="KW-0812">Transmembrane</keyword>
<proteinExistence type="predicted"/>
<name>A0A8H9LLV8_KITAU</name>